<accession>A0ABR4C8M4</accession>
<name>A0ABR4C8M4_9HELO</name>
<organism evidence="2 3">
    <name type="scientific">Oculimacula yallundae</name>
    <dbReference type="NCBI Taxonomy" id="86028"/>
    <lineage>
        <taxon>Eukaryota</taxon>
        <taxon>Fungi</taxon>
        <taxon>Dikarya</taxon>
        <taxon>Ascomycota</taxon>
        <taxon>Pezizomycotina</taxon>
        <taxon>Leotiomycetes</taxon>
        <taxon>Helotiales</taxon>
        <taxon>Ploettnerulaceae</taxon>
        <taxon>Oculimacula</taxon>
    </lineage>
</organism>
<feature type="region of interest" description="Disordered" evidence="1">
    <location>
        <begin position="1"/>
        <end position="55"/>
    </location>
</feature>
<sequence length="74" mass="8417">MPASTNPNTRFASSREVMAEPAERDPDYGDRMPRFEGVNRGTDDSERDTGTYRTSHKPKVLRTFIDFTFSDNGN</sequence>
<feature type="compositionally biased region" description="Basic and acidic residues" evidence="1">
    <location>
        <begin position="17"/>
        <end position="34"/>
    </location>
</feature>
<dbReference type="Proteomes" id="UP001595075">
    <property type="component" value="Unassembled WGS sequence"/>
</dbReference>
<proteinExistence type="predicted"/>
<evidence type="ECO:0000313" key="3">
    <source>
        <dbReference type="Proteomes" id="UP001595075"/>
    </source>
</evidence>
<feature type="compositionally biased region" description="Polar residues" evidence="1">
    <location>
        <begin position="1"/>
        <end position="12"/>
    </location>
</feature>
<keyword evidence="3" id="KW-1185">Reference proteome</keyword>
<evidence type="ECO:0000313" key="2">
    <source>
        <dbReference type="EMBL" id="KAL2065641.1"/>
    </source>
</evidence>
<protein>
    <submittedName>
        <fullName evidence="2">Uncharacterized protein</fullName>
    </submittedName>
</protein>
<evidence type="ECO:0000256" key="1">
    <source>
        <dbReference type="SAM" id="MobiDB-lite"/>
    </source>
</evidence>
<gene>
    <name evidence="2" type="ORF">VTL71DRAFT_3311</name>
</gene>
<comment type="caution">
    <text evidence="2">The sequence shown here is derived from an EMBL/GenBank/DDBJ whole genome shotgun (WGS) entry which is preliminary data.</text>
</comment>
<reference evidence="2 3" key="1">
    <citation type="journal article" date="2024" name="Commun. Biol.">
        <title>Comparative genomic analysis of thermophilic fungi reveals convergent evolutionary adaptations and gene losses.</title>
        <authorList>
            <person name="Steindorff A.S."/>
            <person name="Aguilar-Pontes M.V."/>
            <person name="Robinson A.J."/>
            <person name="Andreopoulos B."/>
            <person name="LaButti K."/>
            <person name="Kuo A."/>
            <person name="Mondo S."/>
            <person name="Riley R."/>
            <person name="Otillar R."/>
            <person name="Haridas S."/>
            <person name="Lipzen A."/>
            <person name="Grimwood J."/>
            <person name="Schmutz J."/>
            <person name="Clum A."/>
            <person name="Reid I.D."/>
            <person name="Moisan M.C."/>
            <person name="Butler G."/>
            <person name="Nguyen T.T.M."/>
            <person name="Dewar K."/>
            <person name="Conant G."/>
            <person name="Drula E."/>
            <person name="Henrissat B."/>
            <person name="Hansel C."/>
            <person name="Singer S."/>
            <person name="Hutchinson M.I."/>
            <person name="de Vries R.P."/>
            <person name="Natvig D.O."/>
            <person name="Powell A.J."/>
            <person name="Tsang A."/>
            <person name="Grigoriev I.V."/>
        </authorList>
    </citation>
    <scope>NUCLEOTIDE SEQUENCE [LARGE SCALE GENOMIC DNA]</scope>
    <source>
        <strain evidence="2 3">CBS 494.80</strain>
    </source>
</reference>
<feature type="compositionally biased region" description="Basic and acidic residues" evidence="1">
    <location>
        <begin position="41"/>
        <end position="50"/>
    </location>
</feature>
<dbReference type="EMBL" id="JAZHXI010000012">
    <property type="protein sequence ID" value="KAL2065641.1"/>
    <property type="molecule type" value="Genomic_DNA"/>
</dbReference>